<evidence type="ECO:0000259" key="4">
    <source>
        <dbReference type="Pfam" id="PF13193"/>
    </source>
</evidence>
<evidence type="ECO:0000259" key="3">
    <source>
        <dbReference type="Pfam" id="PF00501"/>
    </source>
</evidence>
<dbReference type="NCBIfam" id="NF004837">
    <property type="entry name" value="PRK06187.1"/>
    <property type="match status" value="1"/>
</dbReference>
<feature type="domain" description="AMP-binding enzyme C-terminal" evidence="4">
    <location>
        <begin position="433"/>
        <end position="507"/>
    </location>
</feature>
<dbReference type="PANTHER" id="PTHR43201:SF5">
    <property type="entry name" value="MEDIUM-CHAIN ACYL-COA LIGASE ACSF2, MITOCHONDRIAL"/>
    <property type="match status" value="1"/>
</dbReference>
<dbReference type="Proteomes" id="UP001222770">
    <property type="component" value="Unassembled WGS sequence"/>
</dbReference>
<evidence type="ECO:0000256" key="1">
    <source>
        <dbReference type="ARBA" id="ARBA00006432"/>
    </source>
</evidence>
<evidence type="ECO:0000256" key="2">
    <source>
        <dbReference type="ARBA" id="ARBA00022598"/>
    </source>
</evidence>
<sequence>MKNEELAPSPGPIGAMLSRLAEERGTCAAFEFGERVTSYAQLHANSDAAARALLAGGCRPGARIGYLGKNNDRYFELLCAAAKAGMVIVPIGWRLTAPEIAFLIADAEVDLLFVEPAFHPIALAASEEAAPNIISVEQAVAEAPGYEEWRATGIAGAMVLPVVNPDEPVLQLYTSGTTGKPKGAMISHHNIYALRPICAAAGLGWDQWQVDDVSLVTMPVAHISGSGWGLVGLYNGAKSIVLPEFDAAAILHAVTTENISRIFLVPAAIQAVLRHPDAAKSDFSRLRYILYGASPIPLDLLREAIEVFGCGFVQNYGMTETCGTVVALPPEDHTVDGSQRMASAGRALPGVTLRVVDERLEAVPAGTTGEILIHSPTTMVGYWRRPKATAEALIDGWMRTGDAGYLDADGYLFVQDRLKDMIISGGENVYPAEVESALYAHPDVAEVAVIGVPDERWGEAVTAVVVPNGGTIDSGALLLWARERLASYKVPKRVIVRESLPRNASGKVLRRELREPFWAGRERGIN</sequence>
<accession>A0ABT6CP27</accession>
<dbReference type="GO" id="GO:0004467">
    <property type="term" value="F:long-chain fatty acid-CoA ligase activity"/>
    <property type="evidence" value="ECO:0007669"/>
    <property type="project" value="UniProtKB-EC"/>
</dbReference>
<feature type="domain" description="AMP-dependent synthetase/ligase" evidence="3">
    <location>
        <begin position="22"/>
        <end position="383"/>
    </location>
</feature>
<evidence type="ECO:0000313" key="5">
    <source>
        <dbReference type="EMBL" id="MDF8335669.1"/>
    </source>
</evidence>
<dbReference type="PANTHER" id="PTHR43201">
    <property type="entry name" value="ACYL-COA SYNTHETASE"/>
    <property type="match status" value="1"/>
</dbReference>
<dbReference type="EMBL" id="JAROCY010000035">
    <property type="protein sequence ID" value="MDF8335669.1"/>
    <property type="molecule type" value="Genomic_DNA"/>
</dbReference>
<dbReference type="RefSeq" id="WP_277280625.1">
    <property type="nucleotide sequence ID" value="NZ_JAROCY010000035.1"/>
</dbReference>
<comment type="similarity">
    <text evidence="1">Belongs to the ATP-dependent AMP-binding enzyme family.</text>
</comment>
<dbReference type="InterPro" id="IPR000873">
    <property type="entry name" value="AMP-dep_synth/lig_dom"/>
</dbReference>
<name>A0ABT6CP27_9SPHN</name>
<protein>
    <submittedName>
        <fullName evidence="5">Long-chain-fatty-acid--CoA ligase</fullName>
        <ecNumber evidence="5">6.2.1.3</ecNumber>
    </submittedName>
</protein>
<keyword evidence="6" id="KW-1185">Reference proteome</keyword>
<dbReference type="Pfam" id="PF13193">
    <property type="entry name" value="AMP-binding_C"/>
    <property type="match status" value="1"/>
</dbReference>
<comment type="caution">
    <text evidence="5">The sequence shown here is derived from an EMBL/GenBank/DDBJ whole genome shotgun (WGS) entry which is preliminary data.</text>
</comment>
<evidence type="ECO:0000313" key="6">
    <source>
        <dbReference type="Proteomes" id="UP001222770"/>
    </source>
</evidence>
<dbReference type="Gene3D" id="3.30.300.30">
    <property type="match status" value="1"/>
</dbReference>
<dbReference type="SUPFAM" id="SSF56801">
    <property type="entry name" value="Acetyl-CoA synthetase-like"/>
    <property type="match status" value="1"/>
</dbReference>
<dbReference type="InterPro" id="IPR042099">
    <property type="entry name" value="ANL_N_sf"/>
</dbReference>
<dbReference type="EC" id="6.2.1.3" evidence="5"/>
<dbReference type="InterPro" id="IPR045851">
    <property type="entry name" value="AMP-bd_C_sf"/>
</dbReference>
<reference evidence="5 6" key="1">
    <citation type="submission" date="2023-03" db="EMBL/GenBank/DDBJ databases">
        <title>Novosphingobium cyanobacteriorum sp. nov., isolated from a eutrophic reservoir during the Microcystis bloom period.</title>
        <authorList>
            <person name="Kang M."/>
            <person name="Le V."/>
            <person name="Ko S.-R."/>
            <person name="Lee S.-A."/>
            <person name="Ahn C.-Y."/>
        </authorList>
    </citation>
    <scope>NUCLEOTIDE SEQUENCE [LARGE SCALE GENOMIC DNA]</scope>
    <source>
        <strain evidence="5 6">HBC54</strain>
    </source>
</reference>
<gene>
    <name evidence="5" type="ORF">POM99_20890</name>
</gene>
<proteinExistence type="inferred from homology"/>
<dbReference type="InterPro" id="IPR025110">
    <property type="entry name" value="AMP-bd_C"/>
</dbReference>
<keyword evidence="2 5" id="KW-0436">Ligase</keyword>
<dbReference type="Pfam" id="PF00501">
    <property type="entry name" value="AMP-binding"/>
    <property type="match status" value="1"/>
</dbReference>
<organism evidence="5 6">
    <name type="scientific">Novosphingobium cyanobacteriorum</name>
    <dbReference type="NCBI Taxonomy" id="3024215"/>
    <lineage>
        <taxon>Bacteria</taxon>
        <taxon>Pseudomonadati</taxon>
        <taxon>Pseudomonadota</taxon>
        <taxon>Alphaproteobacteria</taxon>
        <taxon>Sphingomonadales</taxon>
        <taxon>Sphingomonadaceae</taxon>
        <taxon>Novosphingobium</taxon>
    </lineage>
</organism>
<dbReference type="Gene3D" id="3.40.50.12780">
    <property type="entry name" value="N-terminal domain of ligase-like"/>
    <property type="match status" value="1"/>
</dbReference>